<evidence type="ECO:0000313" key="3">
    <source>
        <dbReference type="Proteomes" id="UP000630135"/>
    </source>
</evidence>
<evidence type="ECO:0000313" key="2">
    <source>
        <dbReference type="EMBL" id="GGP30957.1"/>
    </source>
</evidence>
<dbReference type="Proteomes" id="UP000652720">
    <property type="component" value="Unassembled WGS sequence"/>
</dbReference>
<protein>
    <submittedName>
        <fullName evidence="1">Uncharacterized protein</fullName>
    </submittedName>
</protein>
<reference evidence="3" key="3">
    <citation type="journal article" date="2019" name="Int. J. Syst. Evol. Microbiol.">
        <title>The Global Catalogue of Microorganisms (GCM) 10K type strain sequencing project: providing services to taxonomists for standard genome sequencing and annotation.</title>
        <authorList>
            <consortium name="The Broad Institute Genomics Platform"/>
            <consortium name="The Broad Institute Genome Sequencing Center for Infectious Disease"/>
            <person name="Wu L."/>
            <person name="Ma J."/>
        </authorList>
    </citation>
    <scope>NUCLEOTIDE SEQUENCE [LARGE SCALE GENOMIC DNA]</scope>
    <source>
        <strain evidence="3">CGMCC 1.8884</strain>
    </source>
</reference>
<comment type="caution">
    <text evidence="1">The sequence shown here is derived from an EMBL/GenBank/DDBJ whole genome shotgun (WGS) entry which is preliminary data.</text>
</comment>
<dbReference type="Proteomes" id="UP000630135">
    <property type="component" value="Unassembled WGS sequence"/>
</dbReference>
<accession>A0AAV4K650</accession>
<reference evidence="1" key="2">
    <citation type="journal article" date="2014" name="Int. J. Syst. Evol. Microbiol.">
        <title>Complete genome sequence of Corynebacterium casei LMG S-19264T (=DSM 44701T), isolated from a smear-ripened cheese.</title>
        <authorList>
            <consortium name="US DOE Joint Genome Institute (JGI-PGF)"/>
            <person name="Walter F."/>
            <person name="Albersmeier A."/>
            <person name="Kalinowski J."/>
            <person name="Ruckert C."/>
        </authorList>
    </citation>
    <scope>NUCLEOTIDE SEQUENCE</scope>
    <source>
        <strain evidence="1">CGMCC 1.8885</strain>
    </source>
</reference>
<reference evidence="2" key="1">
    <citation type="journal article" date="2014" name="Int. J. Syst. Evol. Microbiol.">
        <title>Complete genome of a new Firmicutes species belonging to the dominant human colonic microbiota ('Ruminococcus bicirculans') reveals two chromosomes and a selective capacity to utilize plant glucans.</title>
        <authorList>
            <consortium name="NISC Comparative Sequencing Program"/>
            <person name="Wegmann U."/>
            <person name="Louis P."/>
            <person name="Goesmann A."/>
            <person name="Henrissat B."/>
            <person name="Duncan S.H."/>
            <person name="Flint H.J."/>
        </authorList>
    </citation>
    <scope>NUCLEOTIDE SEQUENCE</scope>
    <source>
        <strain evidence="2">CGMCC 1.8884</strain>
    </source>
</reference>
<dbReference type="RefSeq" id="WP_017871226.1">
    <property type="nucleotide sequence ID" value="NZ_BMLZ01000045.1"/>
</dbReference>
<reference evidence="1" key="4">
    <citation type="submission" date="2023-08" db="EMBL/GenBank/DDBJ databases">
        <authorList>
            <person name="Sun Q."/>
            <person name="Zhou Y."/>
        </authorList>
    </citation>
    <scope>NUCLEOTIDE SEQUENCE</scope>
    <source>
        <strain evidence="2">CGMCC 1.8884</strain>
        <strain evidence="1">CGMCC 1.8885</strain>
    </source>
</reference>
<dbReference type="AlphaFoldDB" id="A0AAV4K650"/>
<organism evidence="1 4">
    <name type="scientific">Deinococcus wulumuqiensis</name>
    <dbReference type="NCBI Taxonomy" id="980427"/>
    <lineage>
        <taxon>Bacteria</taxon>
        <taxon>Thermotogati</taxon>
        <taxon>Deinococcota</taxon>
        <taxon>Deinococci</taxon>
        <taxon>Deinococcales</taxon>
        <taxon>Deinococcaceae</taxon>
        <taxon>Deinococcus</taxon>
    </lineage>
</organism>
<keyword evidence="3" id="KW-1185">Reference proteome</keyword>
<evidence type="ECO:0000313" key="4">
    <source>
        <dbReference type="Proteomes" id="UP000652720"/>
    </source>
</evidence>
<dbReference type="EMBL" id="BMLZ01000045">
    <property type="protein sequence ID" value="GGP30957.1"/>
    <property type="molecule type" value="Genomic_DNA"/>
</dbReference>
<evidence type="ECO:0000313" key="1">
    <source>
        <dbReference type="EMBL" id="GGI86327.1"/>
    </source>
</evidence>
<gene>
    <name evidence="2" type="ORF">GCM10008021_26080</name>
    <name evidence="1" type="ORF">GCM10010914_20840</name>
</gene>
<name>A0AAV4K650_9DEIO</name>
<dbReference type="EMBL" id="BMMA01000020">
    <property type="protein sequence ID" value="GGI86327.1"/>
    <property type="molecule type" value="Genomic_DNA"/>
</dbReference>
<proteinExistence type="predicted"/>
<sequence length="90" mass="10304">MERVDDQEILQTAWAILHRGELGCPPLEQLKPELKEAFLSAQPYRLAYEAWRTLQDHLEPPKLPSPELEGLARRLDSLFGLGKAEQRIKG</sequence>
<dbReference type="GeneID" id="59166686"/>